<evidence type="ECO:0000313" key="1">
    <source>
        <dbReference type="EMBL" id="MBP3984602.1"/>
    </source>
</evidence>
<keyword evidence="2" id="KW-1185">Reference proteome</keyword>
<gene>
    <name evidence="1" type="ORF">J5837_09250</name>
</gene>
<feature type="non-terminal residue" evidence="1">
    <location>
        <position position="193"/>
    </location>
</feature>
<comment type="caution">
    <text evidence="1">The sequence shown here is derived from an EMBL/GenBank/DDBJ whole genome shotgun (WGS) entry which is preliminary data.</text>
</comment>
<protein>
    <submittedName>
        <fullName evidence="1">Uncharacterized protein</fullName>
    </submittedName>
</protein>
<reference evidence="1" key="1">
    <citation type="journal article" date="2016" name="Int. J. Syst. Evol. Microbiol.">
        <title>Pseudoxanthomonas helianthi sp. nov., isolated from roots of Jerusalem artichoke (Helianthus tuberosus).</title>
        <authorList>
            <person name="Kittiwongwattana C."/>
            <person name="Thawai C."/>
        </authorList>
    </citation>
    <scope>NUCLEOTIDE SEQUENCE</scope>
    <source>
        <strain evidence="1">110414</strain>
    </source>
</reference>
<proteinExistence type="predicted"/>
<dbReference type="Proteomes" id="UP000673447">
    <property type="component" value="Unassembled WGS sequence"/>
</dbReference>
<name>A0A941AUS3_9GAMM</name>
<evidence type="ECO:0000313" key="2">
    <source>
        <dbReference type="Proteomes" id="UP000673447"/>
    </source>
</evidence>
<dbReference type="EMBL" id="JAGKTC010000002">
    <property type="protein sequence ID" value="MBP3984602.1"/>
    <property type="molecule type" value="Genomic_DNA"/>
</dbReference>
<dbReference type="RefSeq" id="WP_210536470.1">
    <property type="nucleotide sequence ID" value="NZ_JAGKTC010000002.1"/>
</dbReference>
<sequence>MEVSASDVQGRAQVSRVAATDPKAALKLAGTITHAWYRCQSLTAAAEQLRGKEQLAALSKAFAAAKEQSEPNRVVTVASWPVGALAKVNPQLAAEWAAELVTIADTEPHNLRRAHALQTLAFKTSPYPEVLGLVTPALADALLGGHGPRIDRVIRDTFELVRSTHPHLLRDLALHHKANQQQQKLLASLPGAE</sequence>
<organism evidence="1 2">
    <name type="scientific">Pseudoxanthomonas helianthi</name>
    <dbReference type="NCBI Taxonomy" id="1453541"/>
    <lineage>
        <taxon>Bacteria</taxon>
        <taxon>Pseudomonadati</taxon>
        <taxon>Pseudomonadota</taxon>
        <taxon>Gammaproteobacteria</taxon>
        <taxon>Lysobacterales</taxon>
        <taxon>Lysobacteraceae</taxon>
        <taxon>Pseudoxanthomonas</taxon>
    </lineage>
</organism>
<dbReference type="AlphaFoldDB" id="A0A941AUS3"/>
<accession>A0A941AUS3</accession>
<reference evidence="1" key="2">
    <citation type="submission" date="2021-03" db="EMBL/GenBank/DDBJ databases">
        <authorList>
            <person name="Cao W."/>
        </authorList>
    </citation>
    <scope>NUCLEOTIDE SEQUENCE</scope>
    <source>
        <strain evidence="1">110414</strain>
    </source>
</reference>